<dbReference type="Gene3D" id="2.170.16.10">
    <property type="entry name" value="Hedgehog/Intein (Hint) domain"/>
    <property type="match status" value="3"/>
</dbReference>
<dbReference type="SUPFAM" id="SSF51294">
    <property type="entry name" value="Hedgehog/intein (Hint) domain"/>
    <property type="match status" value="2"/>
</dbReference>
<dbReference type="Pfam" id="PF00271">
    <property type="entry name" value="Helicase_C"/>
    <property type="match status" value="1"/>
</dbReference>
<dbReference type="Gene3D" id="3.40.50.300">
    <property type="entry name" value="P-loop containing nucleotide triphosphate hydrolases"/>
    <property type="match status" value="2"/>
</dbReference>
<dbReference type="SMART" id="SM00305">
    <property type="entry name" value="HintC"/>
    <property type="match status" value="1"/>
</dbReference>
<dbReference type="PROSITE" id="PS50818">
    <property type="entry name" value="INTEIN_C_TER"/>
    <property type="match status" value="1"/>
</dbReference>
<gene>
    <name evidence="5" type="ORF">Krac_3609</name>
</gene>
<dbReference type="NCBIfam" id="TIGR01443">
    <property type="entry name" value="intein_Cterm"/>
    <property type="match status" value="1"/>
</dbReference>
<dbReference type="PANTHER" id="PTHR47396:SF1">
    <property type="entry name" value="ATP-DEPENDENT HELICASE IRC3-RELATED"/>
    <property type="match status" value="1"/>
</dbReference>
<dbReference type="Pfam" id="PF04851">
    <property type="entry name" value="ResIII"/>
    <property type="match status" value="1"/>
</dbReference>
<feature type="domain" description="Helicase ATP-binding" evidence="4">
    <location>
        <begin position="1"/>
        <end position="225"/>
    </location>
</feature>
<feature type="region of interest" description="Disordered" evidence="1">
    <location>
        <begin position="315"/>
        <end position="356"/>
    </location>
</feature>
<dbReference type="PROSITE" id="PS50817">
    <property type="entry name" value="INTEIN_N_TER"/>
    <property type="match status" value="2"/>
</dbReference>
<dbReference type="InterPro" id="IPR036844">
    <property type="entry name" value="Hint_dom_sf"/>
</dbReference>
<feature type="domain" description="Hint" evidence="3">
    <location>
        <begin position="630"/>
        <end position="739"/>
    </location>
</feature>
<dbReference type="InterPro" id="IPR014001">
    <property type="entry name" value="Helicase_ATP-bd"/>
</dbReference>
<dbReference type="SUPFAM" id="SSF52540">
    <property type="entry name" value="P-loop containing nucleoside triphosphate hydrolases"/>
    <property type="match status" value="2"/>
</dbReference>
<dbReference type="PANTHER" id="PTHR47396">
    <property type="entry name" value="TYPE I RESTRICTION ENZYME ECOKI R PROTEIN"/>
    <property type="match status" value="1"/>
</dbReference>
<feature type="region of interest" description="Disordered" evidence="1">
    <location>
        <begin position="368"/>
        <end position="390"/>
    </location>
</feature>
<feature type="domain" description="Hint" evidence="3">
    <location>
        <begin position="153"/>
        <end position="243"/>
    </location>
</feature>
<dbReference type="OrthoDB" id="141806at2"/>
<dbReference type="GO" id="GO:0016787">
    <property type="term" value="F:hydrolase activity"/>
    <property type="evidence" value="ECO:0007669"/>
    <property type="project" value="InterPro"/>
</dbReference>
<dbReference type="SMART" id="SM00487">
    <property type="entry name" value="DEXDc"/>
    <property type="match status" value="1"/>
</dbReference>
<dbReference type="GO" id="GO:0005829">
    <property type="term" value="C:cytosol"/>
    <property type="evidence" value="ECO:0007669"/>
    <property type="project" value="TreeGrafter"/>
</dbReference>
<evidence type="ECO:0000259" key="4">
    <source>
        <dbReference type="SMART" id="SM00487"/>
    </source>
</evidence>
<dbReference type="InterPro" id="IPR027417">
    <property type="entry name" value="P-loop_NTPase"/>
</dbReference>
<dbReference type="InParanoid" id="D6U292"/>
<feature type="compositionally biased region" description="Polar residues" evidence="1">
    <location>
        <begin position="337"/>
        <end position="348"/>
    </location>
</feature>
<evidence type="ECO:0000259" key="3">
    <source>
        <dbReference type="SMART" id="SM00306"/>
    </source>
</evidence>
<reference evidence="5 6" key="1">
    <citation type="journal article" date="2011" name="Stand. Genomic Sci.">
        <title>Non-contiguous finished genome sequence and contextual data of the filamentous soil bacterium Ktedonobacter racemifer type strain (SOSP1-21).</title>
        <authorList>
            <person name="Chang Y.J."/>
            <person name="Land M."/>
            <person name="Hauser L."/>
            <person name="Chertkov O."/>
            <person name="Del Rio T.G."/>
            <person name="Nolan M."/>
            <person name="Copeland A."/>
            <person name="Tice H."/>
            <person name="Cheng J.F."/>
            <person name="Lucas S."/>
            <person name="Han C."/>
            <person name="Goodwin L."/>
            <person name="Pitluck S."/>
            <person name="Ivanova N."/>
            <person name="Ovchinikova G."/>
            <person name="Pati A."/>
            <person name="Chen A."/>
            <person name="Palaniappan K."/>
            <person name="Mavromatis K."/>
            <person name="Liolios K."/>
            <person name="Brettin T."/>
            <person name="Fiebig A."/>
            <person name="Rohde M."/>
            <person name="Abt B."/>
            <person name="Goker M."/>
            <person name="Detter J.C."/>
            <person name="Woyke T."/>
            <person name="Bristow J."/>
            <person name="Eisen J.A."/>
            <person name="Markowitz V."/>
            <person name="Hugenholtz P."/>
            <person name="Kyrpides N.C."/>
            <person name="Klenk H.P."/>
            <person name="Lapidus A."/>
        </authorList>
    </citation>
    <scope>NUCLEOTIDE SEQUENCE [LARGE SCALE GENOMIC DNA]</scope>
    <source>
        <strain evidence="6">DSM 44963</strain>
    </source>
</reference>
<feature type="compositionally biased region" description="Polar residues" evidence="1">
    <location>
        <begin position="368"/>
        <end position="379"/>
    </location>
</feature>
<dbReference type="GO" id="GO:0005524">
    <property type="term" value="F:ATP binding"/>
    <property type="evidence" value="ECO:0007669"/>
    <property type="project" value="InterPro"/>
</dbReference>
<keyword evidence="6" id="KW-1185">Reference proteome</keyword>
<dbReference type="GO" id="GO:0016539">
    <property type="term" value="P:intein-mediated protein splicing"/>
    <property type="evidence" value="ECO:0007669"/>
    <property type="project" value="InterPro"/>
</dbReference>
<dbReference type="InterPro" id="IPR001650">
    <property type="entry name" value="Helicase_C-like"/>
</dbReference>
<dbReference type="Pfam" id="PF07591">
    <property type="entry name" value="PT-HINT"/>
    <property type="match status" value="1"/>
</dbReference>
<dbReference type="Proteomes" id="UP000004508">
    <property type="component" value="Unassembled WGS sequence"/>
</dbReference>
<sequence>MEIQLRPYQTECVEKVVSQFKNFWAFLTLHTREEITASEARQQELARLQTALVVLPTGGGKTVIFASIEIEIRQFLATRQKNLSTLILAHRQELLNQARDKYHMIDPHQLIGLVGGGIAEYGAPVTVASIATVSRPKHLKSLRDFNYQLVIVDECFPAGTLIDGKPIEQIKAGDLVTAFDETTGTFAHKKVVRTFRRVVGSRLLKITSGRHSVVCTPNHPFYTQSGWKNADQLILGEKLLHDRNINNMRQLRGNIYSDEEITGGQLEGQEKCLLFQGLQQYSARTNVICNDGSDKQKVRFSQDEGQQPYEERLCAPEDASDNQGHRALSQGQRRKWQGSNSSTENASGGASLADGICDQNWSPAQESFSLSNQLQNRHSQPLAKDSDRGGRSISLYASQASAGRQENTVSYWAEVGRIEVYEPGSDGTFGGLCKDGYVYNFEVEDFHTYVANGFVVHNCHHVAAAGYQTVLDVLPWSFRLFVTATPDRLDGKPIVDHEPIYSAYITDMVREGFLTNILPILVRTKTDLDQIKTTGGDYNEHELEIAIDNPERNSRIVEAYQEYASGRPFLCFGVTVRHAHNICAAFNEAGISTGVVSGDMDSEDRVKTLQAFETGKLQGICNVQVLTEGYDCLDRETEILTPQGWKGIGGIQKGTDVYSLNRETGKIEITPALSYIERPVHPGEQMATIQSQHVNIRTTEGHEFHIKYRDPGKNGALSQTWLTKTGRQLANRKSSYALPIAGEFEGLPGLPLTDDEIRFIA</sequence>
<dbReference type="InterPro" id="IPR003586">
    <property type="entry name" value="Hint_dom_C"/>
</dbReference>
<name>D6U292_KTERA</name>
<dbReference type="AlphaFoldDB" id="D6U292"/>
<feature type="domain" description="Hint" evidence="2">
    <location>
        <begin position="407"/>
        <end position="464"/>
    </location>
</feature>
<dbReference type="SMART" id="SM00306">
    <property type="entry name" value="HintN"/>
    <property type="match status" value="2"/>
</dbReference>
<evidence type="ECO:0000313" key="6">
    <source>
        <dbReference type="Proteomes" id="UP000004508"/>
    </source>
</evidence>
<dbReference type="EMBL" id="ADVG01000004">
    <property type="protein sequence ID" value="EFH82760.1"/>
    <property type="molecule type" value="Genomic_DNA"/>
</dbReference>
<dbReference type="InterPro" id="IPR030934">
    <property type="entry name" value="Intein_C"/>
</dbReference>
<accession>D6U292</accession>
<dbReference type="CDD" id="cd00081">
    <property type="entry name" value="Hint"/>
    <property type="match status" value="2"/>
</dbReference>
<dbReference type="InterPro" id="IPR003587">
    <property type="entry name" value="Hint_dom_N"/>
</dbReference>
<dbReference type="InterPro" id="IPR050742">
    <property type="entry name" value="Helicase_Restrict-Modif_Enz"/>
</dbReference>
<protein>
    <submittedName>
        <fullName evidence="5">Type III restriction protein res subunit</fullName>
    </submittedName>
</protein>
<proteinExistence type="predicted"/>
<evidence type="ECO:0000313" key="5">
    <source>
        <dbReference type="EMBL" id="EFH82760.1"/>
    </source>
</evidence>
<evidence type="ECO:0000256" key="1">
    <source>
        <dbReference type="SAM" id="MobiDB-lite"/>
    </source>
</evidence>
<dbReference type="STRING" id="485913.Krac_3609"/>
<dbReference type="InterPro" id="IPR006935">
    <property type="entry name" value="Helicase/UvrB_N"/>
</dbReference>
<evidence type="ECO:0000259" key="2">
    <source>
        <dbReference type="SMART" id="SM00305"/>
    </source>
</evidence>
<comment type="caution">
    <text evidence="5">The sequence shown here is derived from an EMBL/GenBank/DDBJ whole genome shotgun (WGS) entry which is preliminary data.</text>
</comment>
<organism evidence="5 6">
    <name type="scientific">Ktedonobacter racemifer DSM 44963</name>
    <dbReference type="NCBI Taxonomy" id="485913"/>
    <lineage>
        <taxon>Bacteria</taxon>
        <taxon>Bacillati</taxon>
        <taxon>Chloroflexota</taxon>
        <taxon>Ktedonobacteria</taxon>
        <taxon>Ktedonobacterales</taxon>
        <taxon>Ktedonobacteraceae</taxon>
        <taxon>Ktedonobacter</taxon>
    </lineage>
</organism>
<dbReference type="InterPro" id="IPR006141">
    <property type="entry name" value="Intein_N"/>
</dbReference>
<dbReference type="eggNOG" id="COG1061">
    <property type="taxonomic scope" value="Bacteria"/>
</dbReference>
<dbReference type="GO" id="GO:0003677">
    <property type="term" value="F:DNA binding"/>
    <property type="evidence" value="ECO:0007669"/>
    <property type="project" value="InterPro"/>
</dbReference>